<gene>
    <name evidence="2" type="ORF">KIPB_016796</name>
</gene>
<organism evidence="2 3">
    <name type="scientific">Kipferlia bialata</name>
    <dbReference type="NCBI Taxonomy" id="797122"/>
    <lineage>
        <taxon>Eukaryota</taxon>
        <taxon>Metamonada</taxon>
        <taxon>Carpediemonas-like organisms</taxon>
        <taxon>Kipferlia</taxon>
    </lineage>
</organism>
<reference evidence="2 3" key="1">
    <citation type="journal article" date="2018" name="PLoS ONE">
        <title>The draft genome of Kipferlia bialata reveals reductive genome evolution in fornicate parasites.</title>
        <authorList>
            <person name="Tanifuji G."/>
            <person name="Takabayashi S."/>
            <person name="Kume K."/>
            <person name="Takagi M."/>
            <person name="Nakayama T."/>
            <person name="Kamikawa R."/>
            <person name="Inagaki Y."/>
            <person name="Hashimoto T."/>
        </authorList>
    </citation>
    <scope>NUCLEOTIDE SEQUENCE [LARGE SCALE GENOMIC DNA]</scope>
    <source>
        <strain evidence="2">NY0173</strain>
    </source>
</reference>
<dbReference type="EMBL" id="BDIP01010606">
    <property type="protein sequence ID" value="GIQ92806.1"/>
    <property type="molecule type" value="Genomic_DNA"/>
</dbReference>
<protein>
    <submittedName>
        <fullName evidence="2">Uncharacterized protein</fullName>
    </submittedName>
</protein>
<evidence type="ECO:0000256" key="1">
    <source>
        <dbReference type="SAM" id="MobiDB-lite"/>
    </source>
</evidence>
<proteinExistence type="predicted"/>
<feature type="region of interest" description="Disordered" evidence="1">
    <location>
        <begin position="1"/>
        <end position="44"/>
    </location>
</feature>
<feature type="non-terminal residue" evidence="2">
    <location>
        <position position="1"/>
    </location>
</feature>
<evidence type="ECO:0000313" key="3">
    <source>
        <dbReference type="Proteomes" id="UP000265618"/>
    </source>
</evidence>
<name>A0A9K3DC76_9EUKA</name>
<comment type="caution">
    <text evidence="2">The sequence shown here is derived from an EMBL/GenBank/DDBJ whole genome shotgun (WGS) entry which is preliminary data.</text>
</comment>
<evidence type="ECO:0000313" key="2">
    <source>
        <dbReference type="EMBL" id="GIQ92806.1"/>
    </source>
</evidence>
<dbReference type="Proteomes" id="UP000265618">
    <property type="component" value="Unassembled WGS sequence"/>
</dbReference>
<accession>A0A9K3DC76</accession>
<feature type="compositionally biased region" description="Basic and acidic residues" evidence="1">
    <location>
        <begin position="22"/>
        <end position="33"/>
    </location>
</feature>
<feature type="non-terminal residue" evidence="2">
    <location>
        <position position="74"/>
    </location>
</feature>
<keyword evidence="3" id="KW-1185">Reference proteome</keyword>
<sequence>LDPKTQHLSAKIPKGSVTGLRTEGRADRARESARQTPISTEDRVLMEASFHPSVDKYSAALAEGHEGPGAKGVN</sequence>
<dbReference type="AlphaFoldDB" id="A0A9K3DC76"/>